<comment type="caution">
    <text evidence="1">The sequence shown here is derived from an EMBL/GenBank/DDBJ whole genome shotgun (WGS) entry which is preliminary data.</text>
</comment>
<name>A0ACC2N946_9HYME</name>
<dbReference type="EMBL" id="CM056744">
    <property type="protein sequence ID" value="KAJ8667574.1"/>
    <property type="molecule type" value="Genomic_DNA"/>
</dbReference>
<dbReference type="Proteomes" id="UP001239111">
    <property type="component" value="Chromosome 4"/>
</dbReference>
<keyword evidence="2" id="KW-1185">Reference proteome</keyword>
<reference evidence="1" key="1">
    <citation type="submission" date="2023-04" db="EMBL/GenBank/DDBJ databases">
        <title>A chromosome-level genome assembly of the parasitoid wasp Eretmocerus hayati.</title>
        <authorList>
            <person name="Zhong Y."/>
            <person name="Liu S."/>
            <person name="Liu Y."/>
        </authorList>
    </citation>
    <scope>NUCLEOTIDE SEQUENCE</scope>
    <source>
        <strain evidence="1">ZJU_SS_LIU_2023</strain>
    </source>
</reference>
<evidence type="ECO:0000313" key="1">
    <source>
        <dbReference type="EMBL" id="KAJ8667574.1"/>
    </source>
</evidence>
<organism evidence="1 2">
    <name type="scientific">Eretmocerus hayati</name>
    <dbReference type="NCBI Taxonomy" id="131215"/>
    <lineage>
        <taxon>Eukaryota</taxon>
        <taxon>Metazoa</taxon>
        <taxon>Ecdysozoa</taxon>
        <taxon>Arthropoda</taxon>
        <taxon>Hexapoda</taxon>
        <taxon>Insecta</taxon>
        <taxon>Pterygota</taxon>
        <taxon>Neoptera</taxon>
        <taxon>Endopterygota</taxon>
        <taxon>Hymenoptera</taxon>
        <taxon>Apocrita</taxon>
        <taxon>Proctotrupomorpha</taxon>
        <taxon>Chalcidoidea</taxon>
        <taxon>Aphelinidae</taxon>
        <taxon>Aphelininae</taxon>
        <taxon>Eretmocerus</taxon>
    </lineage>
</organism>
<sequence length="575" mass="66395">MSRTRLKVIATSPILLLLLIFGDITLAELELYPSADGERRLHPASASSPDSDVVLERLMRFLEAESLQHQAEKQQHKIERQNQQQLQRRHYEEISRERELLSHQKHLRELARQKERGLFRDDLPERPDSVDALRESPEPLDYVRELDRQKLLPYLEYEPPAGMLPRSYSPEDELRARLQLSSDPQLDYPETQYEDDNGAAAAAERRRQLELQVAEVAARVAEELRQRQELQRQKEPEFTYRFDPIPARPPGAPRPPFAVAPNDPLYYQGDDDEPIQRSRMHQTAIQPREEDDAEKMSRIEKTLSSSLSAHQNQRSNPNEEMMESRTTLEAVSQPKQQQYHQNWDDQRQQHHHQKHQNQQNQGEQLEQYHQQHETPQQNQRNQQVHQQLQQQQQQQHKASVIEVNMLPEPVRRAHINSDPVAVSIKRHKSDDDLYFIAIVAGCSAATMFALVLVSLTWCRLQRVSKAAADVEYPAYGVTGPNKDISPSGDQRLAQSAQMYHFQHQKQQIIAMENRASNPRDPGSVSEAESDEENEEGDYTVYECPGLAPAGEMEVKNPLFHDDPTPATPKSKKDDD</sequence>
<evidence type="ECO:0000313" key="2">
    <source>
        <dbReference type="Proteomes" id="UP001239111"/>
    </source>
</evidence>
<gene>
    <name evidence="1" type="ORF">QAD02_009237</name>
</gene>
<accession>A0ACC2N946</accession>
<protein>
    <submittedName>
        <fullName evidence="1">Uncharacterized protein</fullName>
    </submittedName>
</protein>
<proteinExistence type="predicted"/>